<dbReference type="GeneID" id="118407950"/>
<dbReference type="InterPro" id="IPR009816">
    <property type="entry name" value="SPATS2-like"/>
</dbReference>
<dbReference type="GO" id="GO:0005737">
    <property type="term" value="C:cytoplasm"/>
    <property type="evidence" value="ECO:0000318"/>
    <property type="project" value="GO_Central"/>
</dbReference>
<feature type="compositionally biased region" description="Pro residues" evidence="2">
    <location>
        <begin position="491"/>
        <end position="505"/>
    </location>
</feature>
<dbReference type="KEGG" id="bfo:118407950"/>
<dbReference type="OrthoDB" id="6136201at2759"/>
<feature type="compositionally biased region" description="Basic and acidic residues" evidence="2">
    <location>
        <begin position="577"/>
        <end position="590"/>
    </location>
</feature>
<feature type="compositionally biased region" description="Polar residues" evidence="2">
    <location>
        <begin position="651"/>
        <end position="660"/>
    </location>
</feature>
<feature type="region of interest" description="Disordered" evidence="2">
    <location>
        <begin position="474"/>
        <end position="509"/>
    </location>
</feature>
<organism evidence="3 4">
    <name type="scientific">Branchiostoma floridae</name>
    <name type="common">Florida lancelet</name>
    <name type="synonym">Amphioxus</name>
    <dbReference type="NCBI Taxonomy" id="7739"/>
    <lineage>
        <taxon>Eukaryota</taxon>
        <taxon>Metazoa</taxon>
        <taxon>Chordata</taxon>
        <taxon>Cephalochordata</taxon>
        <taxon>Leptocardii</taxon>
        <taxon>Amphioxiformes</taxon>
        <taxon>Branchiostomatidae</taxon>
        <taxon>Branchiostoma</taxon>
    </lineage>
</organism>
<feature type="compositionally biased region" description="Polar residues" evidence="2">
    <location>
        <begin position="288"/>
        <end position="299"/>
    </location>
</feature>
<feature type="compositionally biased region" description="Basic and acidic residues" evidence="2">
    <location>
        <begin position="686"/>
        <end position="705"/>
    </location>
</feature>
<dbReference type="PANTHER" id="PTHR15623">
    <property type="entry name" value="SPERMATOGENESIS-ASSOCIATED SERINE-RICH PROTEIN 2-RELATED"/>
    <property type="match status" value="1"/>
</dbReference>
<feature type="compositionally biased region" description="Basic and acidic residues" evidence="2">
    <location>
        <begin position="661"/>
        <end position="672"/>
    </location>
</feature>
<proteinExistence type="inferred from homology"/>
<evidence type="ECO:0000313" key="3">
    <source>
        <dbReference type="Proteomes" id="UP000001554"/>
    </source>
</evidence>
<feature type="compositionally biased region" description="Low complexity" evidence="2">
    <location>
        <begin position="613"/>
        <end position="650"/>
    </location>
</feature>
<protein>
    <submittedName>
        <fullName evidence="4">Spermatogenesis-associated serine-rich protein 2-like isoform X1</fullName>
    </submittedName>
</protein>
<reference evidence="4" key="1">
    <citation type="submission" date="2025-08" db="UniProtKB">
        <authorList>
            <consortium name="RefSeq"/>
        </authorList>
    </citation>
    <scope>IDENTIFICATION</scope>
    <source>
        <strain evidence="4">S238N-H82</strain>
        <tissue evidence="4">Testes</tissue>
    </source>
</reference>
<name>A0A9J7KBP9_BRAFL</name>
<feature type="compositionally biased region" description="Low complexity" evidence="2">
    <location>
        <begin position="474"/>
        <end position="490"/>
    </location>
</feature>
<feature type="compositionally biased region" description="Low complexity" evidence="2">
    <location>
        <begin position="272"/>
        <end position="282"/>
    </location>
</feature>
<feature type="compositionally biased region" description="Basic and acidic residues" evidence="2">
    <location>
        <begin position="719"/>
        <end position="742"/>
    </location>
</feature>
<feature type="compositionally biased region" description="Low complexity" evidence="2">
    <location>
        <begin position="794"/>
        <end position="804"/>
    </location>
</feature>
<dbReference type="SUPFAM" id="SSF46934">
    <property type="entry name" value="UBA-like"/>
    <property type="match status" value="1"/>
</dbReference>
<dbReference type="RefSeq" id="XP_035664416.1">
    <property type="nucleotide sequence ID" value="XM_035808523.1"/>
</dbReference>
<feature type="compositionally biased region" description="Basic residues" evidence="2">
    <location>
        <begin position="114"/>
        <end position="124"/>
    </location>
</feature>
<dbReference type="AlphaFoldDB" id="A0A9J7KBP9"/>
<dbReference type="OMA" id="LDCENGH"/>
<feature type="compositionally biased region" description="Low complexity" evidence="2">
    <location>
        <begin position="817"/>
        <end position="826"/>
    </location>
</feature>
<feature type="compositionally biased region" description="Basic and acidic residues" evidence="2">
    <location>
        <begin position="784"/>
        <end position="793"/>
    </location>
</feature>
<gene>
    <name evidence="4" type="primary">LOC118407950</name>
</gene>
<comment type="similarity">
    <text evidence="1">Belongs to the SPATS2 family.</text>
</comment>
<evidence type="ECO:0000256" key="1">
    <source>
        <dbReference type="ARBA" id="ARBA00007105"/>
    </source>
</evidence>
<feature type="region of interest" description="Disordered" evidence="2">
    <location>
        <begin position="556"/>
        <end position="939"/>
    </location>
</feature>
<feature type="compositionally biased region" description="Low complexity" evidence="2">
    <location>
        <begin position="125"/>
        <end position="137"/>
    </location>
</feature>
<feature type="compositionally biased region" description="Polar residues" evidence="2">
    <location>
        <begin position="764"/>
        <end position="775"/>
    </location>
</feature>
<accession>A0A9J7KBP9</accession>
<feature type="region of interest" description="Disordered" evidence="2">
    <location>
        <begin position="112"/>
        <end position="335"/>
    </location>
</feature>
<keyword evidence="3" id="KW-1185">Reference proteome</keyword>
<feature type="compositionally biased region" description="Basic residues" evidence="2">
    <location>
        <begin position="857"/>
        <end position="866"/>
    </location>
</feature>
<dbReference type="Pfam" id="PF07139">
    <property type="entry name" value="SPATS2-like"/>
    <property type="match status" value="1"/>
</dbReference>
<evidence type="ECO:0000313" key="4">
    <source>
        <dbReference type="RefSeq" id="XP_035664416.1"/>
    </source>
</evidence>
<evidence type="ECO:0000256" key="2">
    <source>
        <dbReference type="SAM" id="MobiDB-lite"/>
    </source>
</evidence>
<dbReference type="Proteomes" id="UP000001554">
    <property type="component" value="Unplaced"/>
</dbReference>
<feature type="compositionally biased region" description="Polar residues" evidence="2">
    <location>
        <begin position="844"/>
        <end position="856"/>
    </location>
</feature>
<feature type="compositionally biased region" description="Low complexity" evidence="2">
    <location>
        <begin position="754"/>
        <end position="763"/>
    </location>
</feature>
<dbReference type="InterPro" id="IPR009060">
    <property type="entry name" value="UBA-like_sf"/>
</dbReference>
<dbReference type="PANTHER" id="PTHR15623:SF11">
    <property type="entry name" value="SPERMATOGENESIS-ASSOCIATED SERINE-RICH PROTEIN 2"/>
    <property type="match status" value="1"/>
</dbReference>
<sequence>MRTETPLLSSCFLVSGWSTDDKNRTKMARKHHNRDSGVLVFDSRTNTVMADELNPENIKQKISAIREVVLNRSNNEIVLVLQYHDYDVDKAIASFMEDGAAQVLKEWNFTGKKSNNKKKKKKNKAQQSQHAQQPAPQTEAPKEDDTSSTEAPTEGSVNLDLVTTATAKSDDMHSPTSPSIESGIEPDSVPNESAVDPVVLDSMPNGPVPVTHDPSSLPIGVPPSQDPVLPEASLSQGPEVVVVEGSADEGTKRKSGKTNPGKARGKGRSRRLNSPSRLSVSSDRVRTISESSNRSQASSHAAEKGAAGSTKRPASLDKGGSGKKPGAGLERSVKDLQRSTVSLQRYRNLLNEEIDASVKRIQTAFQELHQRLDDREVALMLELDHVKAQAIEILSKRQQQAVDLKVRTARAPTMTEAQLSELRADIKHFISDRKVDEEIGKTTRFARDQHTMLNTIDTFGEVVPVKCVYSTRRPSLSSVSSINTTSSVSEPPTPTSPSRPFPPSPTANQKDEVFDSLVTTGSVTVTTAPGMSTAEMVELQHRLQENLRQQVRPMGISTASPERRRPHAGSAPPQGPGRDRDRTNQNRDRASQGQQANRDRGVGPVKGRRNQDRTGPNQGRTGQGQNRNQDRAGSNQGQQNRNRAGQNRPGSGQTQAGTQERTQDGQNRERAGNKPSGQDRAGSGAKQDRTEQKRDGTKDRQDGTELKQGGKGQNPDSNKPTEPRQDQGQRQNRDRGTKDRGNKPQQGQGGNKGKGANSGQQGNREQGTESPQRSGRNQRRRDRDRRDARRTNDSQDSANQSQDSGPKSSGQERKPQSAAPSAGPSGDSRPVDSKPAKAGVGAGQSPSRQRNQSPRHNQPRNQHHVKAAAPKVNGSVDHAVQNGPKAPEKDMNGPSAPSDALPQRKPKQRGGVQSKEQPNAIPNGVPAPEGTATTNGDWE</sequence>